<evidence type="ECO:0000256" key="1">
    <source>
        <dbReference type="SAM" id="Phobius"/>
    </source>
</evidence>
<keyword evidence="1" id="KW-0472">Membrane</keyword>
<keyword evidence="1" id="KW-1133">Transmembrane helix</keyword>
<proteinExistence type="predicted"/>
<protein>
    <submittedName>
        <fullName evidence="2">Uncharacterized protein</fullName>
    </submittedName>
</protein>
<dbReference type="EMBL" id="BA000035">
    <property type="protein sequence ID" value="BAC18353.1"/>
    <property type="molecule type" value="Genomic_DNA"/>
</dbReference>
<dbReference type="AntiFam" id="ANF00025">
    <property type="entry name" value="Antisense to 23S rRNA"/>
</dbReference>
<name>Q8CM04_COREF</name>
<accession>Q8CM04</accession>
<sequence>MRQQGSRYAIRAGRNLPDKEFRYLRMVIVTTAVYWGLNSQLRRLTQLTGPLNLPAPGRRQSVYINFNVFARTCVFSKQSLPSILCDPHQLQKQIPSPVQAPLLPKLRGHFAEFLNHSSPERLSILYLTTCVGLGYGPNMHIARGFSRQYRITEFTPLRATHHASNIMRYGFTNTSFHTLTPQSTKWLMLPHCVTPSLSYYQIRSHARHHHQPEGRHVILWVVSITDSPWARTLGYGNINPLSIDYACRPRLRPRLTLGRLT</sequence>
<dbReference type="Proteomes" id="UP000001409">
    <property type="component" value="Chromosome"/>
</dbReference>
<dbReference type="HOGENOM" id="CLU_1064408_0_0_11"/>
<feature type="transmembrane region" description="Helical" evidence="1">
    <location>
        <begin position="21"/>
        <end position="37"/>
    </location>
</feature>
<organism evidence="2 3">
    <name type="scientific">Corynebacterium efficiens (strain DSM 44549 / YS-314 / AJ 12310 / JCM 11189 / NBRC 100395)</name>
    <dbReference type="NCBI Taxonomy" id="196164"/>
    <lineage>
        <taxon>Bacteria</taxon>
        <taxon>Bacillati</taxon>
        <taxon>Actinomycetota</taxon>
        <taxon>Actinomycetes</taxon>
        <taxon>Mycobacteriales</taxon>
        <taxon>Corynebacteriaceae</taxon>
        <taxon>Corynebacterium</taxon>
    </lineage>
</organism>
<dbReference type="eggNOG" id="ENOG5030ICM">
    <property type="taxonomic scope" value="Bacteria"/>
</dbReference>
<keyword evidence="1" id="KW-0812">Transmembrane</keyword>
<evidence type="ECO:0000313" key="3">
    <source>
        <dbReference type="Proteomes" id="UP000001409"/>
    </source>
</evidence>
<dbReference type="KEGG" id="cef:CE1543"/>
<reference evidence="2 3" key="1">
    <citation type="journal article" date="2003" name="Genome Res.">
        <title>Comparative complete genome sequence analysis of the amino acid replacements responsible for the thermostability of Corynebacterium efficiens.</title>
        <authorList>
            <person name="Nishio Y."/>
            <person name="Nakamura Y."/>
            <person name="Kawarabayasi Y."/>
            <person name="Usuda Y."/>
            <person name="Kimura E."/>
            <person name="Sugimoto S."/>
            <person name="Matsui K."/>
            <person name="Yamagishi A."/>
            <person name="Kikuchi H."/>
            <person name="Ikeo K."/>
            <person name="Gojobori T."/>
        </authorList>
    </citation>
    <scope>NUCLEOTIDE SEQUENCE [LARGE SCALE GENOMIC DNA]</scope>
    <source>
        <strain evidence="3">DSM 44549 / YS-314 / AJ 12310 / JCM 11189 / NBRC 100395</strain>
    </source>
</reference>
<evidence type="ECO:0000313" key="2">
    <source>
        <dbReference type="EMBL" id="BAC18353.1"/>
    </source>
</evidence>
<dbReference type="AlphaFoldDB" id="Q8CM04"/>
<keyword evidence="3" id="KW-1185">Reference proteome</keyword>